<gene>
    <name evidence="6" type="ORF">KC207_09820</name>
</gene>
<feature type="transmembrane region" description="Helical" evidence="5">
    <location>
        <begin position="66"/>
        <end position="84"/>
    </location>
</feature>
<dbReference type="InterPro" id="IPR023271">
    <property type="entry name" value="Aquaporin-like"/>
</dbReference>
<keyword evidence="7" id="KW-1185">Reference proteome</keyword>
<dbReference type="GO" id="GO:0015499">
    <property type="term" value="F:formate transmembrane transporter activity"/>
    <property type="evidence" value="ECO:0007669"/>
    <property type="project" value="TreeGrafter"/>
</dbReference>
<evidence type="ECO:0000256" key="2">
    <source>
        <dbReference type="ARBA" id="ARBA00022692"/>
    </source>
</evidence>
<protein>
    <submittedName>
        <fullName evidence="6">Formate/nitrite transporter family protein</fullName>
    </submittedName>
</protein>
<dbReference type="EMBL" id="JAGSNF010000013">
    <property type="protein sequence ID" value="MBR7743586.1"/>
    <property type="molecule type" value="Genomic_DNA"/>
</dbReference>
<sequence length="268" mass="28533">MTRNGQRSADDQPEEEIDETFERLLEEGTDRLSRPLRALVATGLLGGIDVGVGILAYYLVKDATGDQVLAGIAFSVGFVALLLAHSELFTENFLVPVTAVIAEKGPYLALVRLWAVTLVTNIAGGALVVAVILTARPDLEEVARTTGEHYENLGVSLRSFLLAVLAGLVITLMTRMQHATESLGVRIVPAILMGSLLVGAELFHCVLDEIFMIGAAVVGSDISIASFLTALVWSAAGNMVGGIGFVTFLRLLRTAPKVEQERETSSPS</sequence>
<evidence type="ECO:0000313" key="6">
    <source>
        <dbReference type="EMBL" id="MBR7743586.1"/>
    </source>
</evidence>
<feature type="transmembrane region" description="Helical" evidence="5">
    <location>
        <begin position="155"/>
        <end position="173"/>
    </location>
</feature>
<feature type="transmembrane region" description="Helical" evidence="5">
    <location>
        <begin position="113"/>
        <end position="135"/>
    </location>
</feature>
<dbReference type="AlphaFoldDB" id="A0A941I0U7"/>
<evidence type="ECO:0000256" key="1">
    <source>
        <dbReference type="ARBA" id="ARBA00004141"/>
    </source>
</evidence>
<comment type="subcellular location">
    <subcellularLocation>
        <location evidence="1">Membrane</location>
        <topology evidence="1">Multi-pass membrane protein</topology>
    </subcellularLocation>
</comment>
<evidence type="ECO:0000313" key="7">
    <source>
        <dbReference type="Proteomes" id="UP000677016"/>
    </source>
</evidence>
<dbReference type="PANTHER" id="PTHR30520">
    <property type="entry name" value="FORMATE TRANSPORTER-RELATED"/>
    <property type="match status" value="1"/>
</dbReference>
<evidence type="ECO:0000256" key="3">
    <source>
        <dbReference type="ARBA" id="ARBA00022989"/>
    </source>
</evidence>
<dbReference type="Gene3D" id="1.20.1080.10">
    <property type="entry name" value="Glycerol uptake facilitator protein"/>
    <property type="match status" value="1"/>
</dbReference>
<keyword evidence="4 5" id="KW-0472">Membrane</keyword>
<dbReference type="RefSeq" id="WP_211602850.1">
    <property type="nucleotide sequence ID" value="NZ_JAGSNF010000013.1"/>
</dbReference>
<feature type="transmembrane region" description="Helical" evidence="5">
    <location>
        <begin position="185"/>
        <end position="204"/>
    </location>
</feature>
<feature type="transmembrane region" description="Helical" evidence="5">
    <location>
        <begin position="224"/>
        <end position="252"/>
    </location>
</feature>
<reference evidence="6" key="1">
    <citation type="submission" date="2021-04" db="EMBL/GenBank/DDBJ databases">
        <title>Phycicoccus avicenniae sp. nov., a novel endophytic actinomycetes isolated from branch of Avicennia mariana.</title>
        <authorList>
            <person name="Tuo L."/>
        </authorList>
    </citation>
    <scope>NUCLEOTIDE SEQUENCE</scope>
    <source>
        <strain evidence="6">BSK3Z-2</strain>
    </source>
</reference>
<comment type="caution">
    <text evidence="6">The sequence shown here is derived from an EMBL/GenBank/DDBJ whole genome shotgun (WGS) entry which is preliminary data.</text>
</comment>
<dbReference type="PANTHER" id="PTHR30520:SF2">
    <property type="entry name" value="INNER MEMBRANE PROTEIN YFDC"/>
    <property type="match status" value="1"/>
</dbReference>
<dbReference type="Proteomes" id="UP000677016">
    <property type="component" value="Unassembled WGS sequence"/>
</dbReference>
<dbReference type="InterPro" id="IPR000292">
    <property type="entry name" value="For/NO2_transpt"/>
</dbReference>
<proteinExistence type="predicted"/>
<name>A0A941I0U7_9MICO</name>
<evidence type="ECO:0000256" key="5">
    <source>
        <dbReference type="SAM" id="Phobius"/>
    </source>
</evidence>
<keyword evidence="3 5" id="KW-1133">Transmembrane helix</keyword>
<feature type="transmembrane region" description="Helical" evidence="5">
    <location>
        <begin position="38"/>
        <end position="60"/>
    </location>
</feature>
<dbReference type="Pfam" id="PF01226">
    <property type="entry name" value="Form_Nir_trans"/>
    <property type="match status" value="1"/>
</dbReference>
<accession>A0A941I0U7</accession>
<organism evidence="6 7">
    <name type="scientific">Phycicoccus avicenniae</name>
    <dbReference type="NCBI Taxonomy" id="2828860"/>
    <lineage>
        <taxon>Bacteria</taxon>
        <taxon>Bacillati</taxon>
        <taxon>Actinomycetota</taxon>
        <taxon>Actinomycetes</taxon>
        <taxon>Micrococcales</taxon>
        <taxon>Intrasporangiaceae</taxon>
        <taxon>Phycicoccus</taxon>
    </lineage>
</organism>
<keyword evidence="2 5" id="KW-0812">Transmembrane</keyword>
<dbReference type="GO" id="GO:0005886">
    <property type="term" value="C:plasma membrane"/>
    <property type="evidence" value="ECO:0007669"/>
    <property type="project" value="TreeGrafter"/>
</dbReference>
<evidence type="ECO:0000256" key="4">
    <source>
        <dbReference type="ARBA" id="ARBA00023136"/>
    </source>
</evidence>